<accession>A0ABU7K063</accession>
<name>A0ABU7K063_9NOCA</name>
<protein>
    <submittedName>
        <fullName evidence="1">Helix-turn-helix transcriptional regulator</fullName>
    </submittedName>
</protein>
<gene>
    <name evidence="1" type="ORF">Q8814_26245</name>
</gene>
<evidence type="ECO:0000313" key="1">
    <source>
        <dbReference type="EMBL" id="MEE2035559.1"/>
    </source>
</evidence>
<sequence>MLEVRAERLRREILDFAGTGAGVTELHERAIELVDRTVCCDLTCWALLDPLTLTFGSMTSGGSRIPGEYEPLLAESEYGGHDPATFADLARSGRTVARASDLPSAEVARSLRHGAVWRPLGLLREVRVVFIVDGLC</sequence>
<comment type="caution">
    <text evidence="1">The sequence shown here is derived from an EMBL/GenBank/DDBJ whole genome shotgun (WGS) entry which is preliminary data.</text>
</comment>
<organism evidence="1 2">
    <name type="scientific">Rhodococcus chondri</name>
    <dbReference type="NCBI Taxonomy" id="3065941"/>
    <lineage>
        <taxon>Bacteria</taxon>
        <taxon>Bacillati</taxon>
        <taxon>Actinomycetota</taxon>
        <taxon>Actinomycetes</taxon>
        <taxon>Mycobacteriales</taxon>
        <taxon>Nocardiaceae</taxon>
        <taxon>Rhodococcus</taxon>
    </lineage>
</organism>
<keyword evidence="2" id="KW-1185">Reference proteome</keyword>
<dbReference type="EMBL" id="JAUZMZ010000379">
    <property type="protein sequence ID" value="MEE2035559.1"/>
    <property type="molecule type" value="Genomic_DNA"/>
</dbReference>
<evidence type="ECO:0000313" key="2">
    <source>
        <dbReference type="Proteomes" id="UP001331936"/>
    </source>
</evidence>
<feature type="non-terminal residue" evidence="1">
    <location>
        <position position="136"/>
    </location>
</feature>
<proteinExistence type="predicted"/>
<reference evidence="1 2" key="1">
    <citation type="submission" date="2023-08" db="EMBL/GenBank/DDBJ databases">
        <authorList>
            <person name="Girao M."/>
            <person name="Carvalho M.F."/>
        </authorList>
    </citation>
    <scope>NUCLEOTIDE SEQUENCE [LARGE SCALE GENOMIC DNA]</scope>
    <source>
        <strain evidence="1 2">CC-R104</strain>
    </source>
</reference>
<dbReference type="Proteomes" id="UP001331936">
    <property type="component" value="Unassembled WGS sequence"/>
</dbReference>